<gene>
    <name evidence="3" type="ORF">HK097_008204</name>
</gene>
<proteinExistence type="predicted"/>
<dbReference type="SUPFAM" id="SSF53474">
    <property type="entry name" value="alpha/beta-Hydrolases"/>
    <property type="match status" value="1"/>
</dbReference>
<evidence type="ECO:0008006" key="5">
    <source>
        <dbReference type="Google" id="ProtNLM"/>
    </source>
</evidence>
<feature type="coiled-coil region" evidence="1">
    <location>
        <begin position="621"/>
        <end position="648"/>
    </location>
</feature>
<feature type="compositionally biased region" description="Low complexity" evidence="2">
    <location>
        <begin position="773"/>
        <end position="782"/>
    </location>
</feature>
<reference evidence="3" key="1">
    <citation type="submission" date="2020-05" db="EMBL/GenBank/DDBJ databases">
        <title>Phylogenomic resolution of chytrid fungi.</title>
        <authorList>
            <person name="Stajich J.E."/>
            <person name="Amses K."/>
            <person name="Simmons R."/>
            <person name="Seto K."/>
            <person name="Myers J."/>
            <person name="Bonds A."/>
            <person name="Quandt C.A."/>
            <person name="Barry K."/>
            <person name="Liu P."/>
            <person name="Grigoriev I."/>
            <person name="Longcore J.E."/>
            <person name="James T.Y."/>
        </authorList>
    </citation>
    <scope>NUCLEOTIDE SEQUENCE</scope>
    <source>
        <strain evidence="3">JEL0318</strain>
    </source>
</reference>
<dbReference type="AlphaFoldDB" id="A0AAD5SK28"/>
<feature type="compositionally biased region" description="Basic and acidic residues" evidence="2">
    <location>
        <begin position="131"/>
        <end position="150"/>
    </location>
</feature>
<feature type="compositionally biased region" description="Basic and acidic residues" evidence="2">
    <location>
        <begin position="695"/>
        <end position="709"/>
    </location>
</feature>
<feature type="region of interest" description="Disordered" evidence="2">
    <location>
        <begin position="447"/>
        <end position="466"/>
    </location>
</feature>
<dbReference type="EMBL" id="JADGJD010000047">
    <property type="protein sequence ID" value="KAJ3056076.1"/>
    <property type="molecule type" value="Genomic_DNA"/>
</dbReference>
<feature type="region of interest" description="Disordered" evidence="2">
    <location>
        <begin position="773"/>
        <end position="802"/>
    </location>
</feature>
<evidence type="ECO:0000313" key="3">
    <source>
        <dbReference type="EMBL" id="KAJ3056076.1"/>
    </source>
</evidence>
<feature type="compositionally biased region" description="Pro residues" evidence="2">
    <location>
        <begin position="783"/>
        <end position="793"/>
    </location>
</feature>
<feature type="compositionally biased region" description="Low complexity" evidence="2">
    <location>
        <begin position="744"/>
        <end position="759"/>
    </location>
</feature>
<accession>A0AAD5SK28</accession>
<dbReference type="InterPro" id="IPR029058">
    <property type="entry name" value="AB_hydrolase_fold"/>
</dbReference>
<evidence type="ECO:0000256" key="2">
    <source>
        <dbReference type="SAM" id="MobiDB-lite"/>
    </source>
</evidence>
<evidence type="ECO:0000256" key="1">
    <source>
        <dbReference type="SAM" id="Coils"/>
    </source>
</evidence>
<sequence>MQAAISSPHTRNVLLLFVHGFLGTENSFATFPPDLTAHIRQLPQFASLNVKLEARVLPRFDTKGDPTTAVEALAAWLMLNGVPGRLSSDDRGMADVAASTQGIDAVVIVGHSMGGILAVEAYRRLKKVEEEVKDGKKSAGHSDETVRQKYEQPTSAHHTPLPNIVAIVTIDSPFYGLNPRVYTAAATTRAAAIISDYVPPLPVLPTIHPPSLPSIPIAETITSVVQAGTSAAQAVGTGLHVVGETVKNSSYAVGASATAAARAIPLAVSSLPGAAVQAISTGREVVTNMPSNVQTGLQAGVQAVGFIPEVASHAARTALEMGTTAVSSLPSLRLWPGAATGTGVDSETGVKDQSTIKDAGVKPEVDTEAALEAALATVAAEAAVMDGRETLKVAEPHVMDVEQTTSDADSESLVPGIWPVPIPTDGAQDEAVLFAAAIGAAAAAVEGSATDSNSPTATPPIKAGQIDPLAATTTTASSVVSPMSYLHLPKDANWTTWVTLGLAGAGLAAGVYYSGGAALATGPGVMVRRVATAYALSHVEEGRKYLQFLWPLWGEGMTGMGNRIDEISRDVGEGKLRFRCFYVELPPLPAEEATKKRKERDVEPKIAELNSAKQEKGLFTKKKLVEEREQKEKIVREAEKVKEEVEKEAGGRVQERLRKVVGVERKHEGDQTQHETRDRTMEMYHEMDQQMGWEDVRKEEGDGMDEDGKPPPLPPRIEPKSAVATALAETLVGRRPIPPVPTEASTDASATQPQQSAPATRFTAAFTSLTTALSSLRSTSTAPAPPPPPPPAPTDTQIPVPDPKTPRTFITLPPHRHAHLFKKVESDGTDEIMAHVKVFERGVNGGYWGVVNVVAGEVVSGLKVWGGRRVWEEGMGRV</sequence>
<dbReference type="PANTHER" id="PTHR47842">
    <property type="entry name" value="EXPRESSED PROTEIN"/>
    <property type="match status" value="1"/>
</dbReference>
<dbReference type="Proteomes" id="UP001212841">
    <property type="component" value="Unassembled WGS sequence"/>
</dbReference>
<name>A0AAD5SK28_9FUNG</name>
<protein>
    <recommendedName>
        <fullName evidence="5">GPI inositol-deacylase</fullName>
    </recommendedName>
</protein>
<dbReference type="PANTHER" id="PTHR47842:SF1">
    <property type="entry name" value="DUF676 DOMAIN-CONTAINING PROTEIN"/>
    <property type="match status" value="1"/>
</dbReference>
<organism evidence="3 4">
    <name type="scientific">Rhizophlyctis rosea</name>
    <dbReference type="NCBI Taxonomy" id="64517"/>
    <lineage>
        <taxon>Eukaryota</taxon>
        <taxon>Fungi</taxon>
        <taxon>Fungi incertae sedis</taxon>
        <taxon>Chytridiomycota</taxon>
        <taxon>Chytridiomycota incertae sedis</taxon>
        <taxon>Chytridiomycetes</taxon>
        <taxon>Rhizophlyctidales</taxon>
        <taxon>Rhizophlyctidaceae</taxon>
        <taxon>Rhizophlyctis</taxon>
    </lineage>
</organism>
<comment type="caution">
    <text evidence="3">The sequence shown here is derived from an EMBL/GenBank/DDBJ whole genome shotgun (WGS) entry which is preliminary data.</text>
</comment>
<keyword evidence="1" id="KW-0175">Coiled coil</keyword>
<dbReference type="Gene3D" id="3.40.50.1820">
    <property type="entry name" value="alpha/beta hydrolase"/>
    <property type="match status" value="1"/>
</dbReference>
<evidence type="ECO:0000313" key="4">
    <source>
        <dbReference type="Proteomes" id="UP001212841"/>
    </source>
</evidence>
<feature type="region of interest" description="Disordered" evidence="2">
    <location>
        <begin position="695"/>
        <end position="759"/>
    </location>
</feature>
<keyword evidence="4" id="KW-1185">Reference proteome</keyword>
<feature type="region of interest" description="Disordered" evidence="2">
    <location>
        <begin position="131"/>
        <end position="157"/>
    </location>
</feature>